<dbReference type="Proteomes" id="UP000434957">
    <property type="component" value="Unassembled WGS sequence"/>
</dbReference>
<keyword evidence="3 5" id="KW-0964">Secreted</keyword>
<keyword evidence="7" id="KW-1185">Reference proteome</keyword>
<reference evidence="6 7" key="1">
    <citation type="submission" date="2018-08" db="EMBL/GenBank/DDBJ databases">
        <title>Genomic investigation of the strawberry pathogen Phytophthora fragariae indicates pathogenicity is determined by transcriptional variation in three key races.</title>
        <authorList>
            <person name="Adams T.M."/>
            <person name="Armitage A.D."/>
            <person name="Sobczyk M.K."/>
            <person name="Bates H.J."/>
            <person name="Dunwell J.M."/>
            <person name="Nellist C.F."/>
            <person name="Harrison R.J."/>
        </authorList>
    </citation>
    <scope>NUCLEOTIDE SEQUENCE [LARGE SCALE GENOMIC DNA]</scope>
    <source>
        <strain evidence="6 7">SCRP333</strain>
    </source>
</reference>
<comment type="domain">
    <text evidence="5">The RxLR-dEER motif acts to carry the protein into the host cell cytoplasm through binding to cell surface phosphatidylinositol-3-phosphate.</text>
</comment>
<evidence type="ECO:0000256" key="4">
    <source>
        <dbReference type="ARBA" id="ARBA00022729"/>
    </source>
</evidence>
<evidence type="ECO:0000256" key="5">
    <source>
        <dbReference type="RuleBase" id="RU367124"/>
    </source>
</evidence>
<evidence type="ECO:0000313" key="7">
    <source>
        <dbReference type="Proteomes" id="UP000434957"/>
    </source>
</evidence>
<protein>
    <recommendedName>
        <fullName evidence="5">RxLR effector protein</fullName>
    </recommendedName>
</protein>
<feature type="signal peptide" evidence="5">
    <location>
        <begin position="1"/>
        <end position="23"/>
    </location>
</feature>
<evidence type="ECO:0000256" key="2">
    <source>
        <dbReference type="ARBA" id="ARBA00010400"/>
    </source>
</evidence>
<sequence>MRQCHVLLLATAILLAHCHVAFGNSGQSKLERVNLTHPGDHPETTSPVDVVSAAYRNQRYLRSFKNANSEGIIATEDEDRAIDLKKFFDYKKFFGMRDVPKEFANGVVNEFSRATINEMLKNKKFRFAVFKKWDNVNIDELAMKIGEATPHNKRVVRMFVDYRHHHRNYKWPVGR</sequence>
<dbReference type="InterPro" id="IPR031825">
    <property type="entry name" value="RXLR"/>
</dbReference>
<proteinExistence type="inferred from homology"/>
<organism evidence="6 7">
    <name type="scientific">Phytophthora rubi</name>
    <dbReference type="NCBI Taxonomy" id="129364"/>
    <lineage>
        <taxon>Eukaryota</taxon>
        <taxon>Sar</taxon>
        <taxon>Stramenopiles</taxon>
        <taxon>Oomycota</taxon>
        <taxon>Peronosporomycetes</taxon>
        <taxon>Peronosporales</taxon>
        <taxon>Peronosporaceae</taxon>
        <taxon>Phytophthora</taxon>
    </lineage>
</organism>
<evidence type="ECO:0000256" key="3">
    <source>
        <dbReference type="ARBA" id="ARBA00022525"/>
    </source>
</evidence>
<comment type="function">
    <text evidence="5">Effector that suppresses plant defense responses during pathogen infection.</text>
</comment>
<comment type="caution">
    <text evidence="6">The sequence shown here is derived from an EMBL/GenBank/DDBJ whole genome shotgun (WGS) entry which is preliminary data.</text>
</comment>
<evidence type="ECO:0000313" key="6">
    <source>
        <dbReference type="EMBL" id="KAE9321839.1"/>
    </source>
</evidence>
<gene>
    <name evidence="6" type="ORF">PR003_g17367</name>
</gene>
<comment type="similarity">
    <text evidence="2 5">Belongs to the RxLR effector family.</text>
</comment>
<dbReference type="AlphaFoldDB" id="A0A6A4EH53"/>
<accession>A0A6A4EH53</accession>
<comment type="subcellular location">
    <subcellularLocation>
        <location evidence="1 5">Secreted</location>
    </subcellularLocation>
</comment>
<dbReference type="Pfam" id="PF16810">
    <property type="entry name" value="RXLR"/>
    <property type="match status" value="1"/>
</dbReference>
<keyword evidence="4 5" id="KW-0732">Signal</keyword>
<dbReference type="EMBL" id="QXFT01001326">
    <property type="protein sequence ID" value="KAE9321839.1"/>
    <property type="molecule type" value="Genomic_DNA"/>
</dbReference>
<evidence type="ECO:0000256" key="1">
    <source>
        <dbReference type="ARBA" id="ARBA00004613"/>
    </source>
</evidence>
<dbReference type="GO" id="GO:0005576">
    <property type="term" value="C:extracellular region"/>
    <property type="evidence" value="ECO:0007669"/>
    <property type="project" value="UniProtKB-SubCell"/>
</dbReference>
<feature type="chain" id="PRO_5028518970" description="RxLR effector protein" evidence="5">
    <location>
        <begin position="24"/>
        <end position="175"/>
    </location>
</feature>
<name>A0A6A4EH53_9STRA</name>